<keyword evidence="1" id="KW-0233">DNA recombination</keyword>
<dbReference type="Pfam" id="PF05970">
    <property type="entry name" value="PIF1"/>
    <property type="match status" value="1"/>
</dbReference>
<dbReference type="InterPro" id="IPR010285">
    <property type="entry name" value="DNA_helicase_pif1-like_DEAD"/>
</dbReference>
<keyword evidence="1" id="KW-0547">Nucleotide-binding</keyword>
<keyword evidence="1" id="KW-0347">Helicase</keyword>
<dbReference type="PANTHER" id="PTHR10492:SF57">
    <property type="entry name" value="ATP-DEPENDENT DNA HELICASE"/>
    <property type="match status" value="1"/>
</dbReference>
<dbReference type="EC" id="5.6.2.3" evidence="1"/>
<dbReference type="Gene3D" id="3.40.50.300">
    <property type="entry name" value="P-loop containing nucleotide triphosphate hydrolases"/>
    <property type="match status" value="1"/>
</dbReference>
<keyword evidence="1" id="KW-0227">DNA damage</keyword>
<gene>
    <name evidence="4" type="primary">LOC125777862</name>
</gene>
<feature type="domain" description="DNA helicase Pif1-like DEAD-box helicase" evidence="2">
    <location>
        <begin position="82"/>
        <end position="159"/>
    </location>
</feature>
<evidence type="ECO:0000259" key="2">
    <source>
        <dbReference type="Pfam" id="PF05970"/>
    </source>
</evidence>
<dbReference type="GeneID" id="125777862"/>
<dbReference type="InterPro" id="IPR027417">
    <property type="entry name" value="P-loop_NTPase"/>
</dbReference>
<evidence type="ECO:0000313" key="4">
    <source>
        <dbReference type="RefSeq" id="XP_049309863.1"/>
    </source>
</evidence>
<sequence>MTDDIMHRLQEQNPKVTYSNLIYNDGLTKIEDQVKTISGKDLSQYGMNRPQRTEEISSDLIRELDYDTASLQQQLTEYVSRLNPEQRLVFDNVVKKFEDGEGGLLFLDAPGGTGKTFILNLLLAQIRKDKGIAVAVASSRIAATLLNGGQTTHSLQKLP</sequence>
<comment type="catalytic activity">
    <reaction evidence="1">
        <text>ATP + H2O = ADP + phosphate + H(+)</text>
        <dbReference type="Rhea" id="RHEA:13065"/>
        <dbReference type="ChEBI" id="CHEBI:15377"/>
        <dbReference type="ChEBI" id="CHEBI:15378"/>
        <dbReference type="ChEBI" id="CHEBI:30616"/>
        <dbReference type="ChEBI" id="CHEBI:43474"/>
        <dbReference type="ChEBI" id="CHEBI:456216"/>
        <dbReference type="EC" id="5.6.2.3"/>
    </reaction>
</comment>
<reference evidence="3" key="1">
    <citation type="submission" date="2025-05" db="UniProtKB">
        <authorList>
            <consortium name="RefSeq"/>
        </authorList>
    </citation>
    <scope>NUCLEOTIDE SEQUENCE [LARGE SCALE GENOMIC DNA]</scope>
</reference>
<organism evidence="3 4">
    <name type="scientific">Bactrocera dorsalis</name>
    <name type="common">Oriental fruit fly</name>
    <name type="synonym">Dacus dorsalis</name>
    <dbReference type="NCBI Taxonomy" id="27457"/>
    <lineage>
        <taxon>Eukaryota</taxon>
        <taxon>Metazoa</taxon>
        <taxon>Ecdysozoa</taxon>
        <taxon>Arthropoda</taxon>
        <taxon>Hexapoda</taxon>
        <taxon>Insecta</taxon>
        <taxon>Pterygota</taxon>
        <taxon>Neoptera</taxon>
        <taxon>Endopterygota</taxon>
        <taxon>Diptera</taxon>
        <taxon>Brachycera</taxon>
        <taxon>Muscomorpha</taxon>
        <taxon>Tephritoidea</taxon>
        <taxon>Tephritidae</taxon>
        <taxon>Bactrocera</taxon>
        <taxon>Bactrocera</taxon>
    </lineage>
</organism>
<dbReference type="SUPFAM" id="SSF52540">
    <property type="entry name" value="P-loop containing nucleoside triphosphate hydrolases"/>
    <property type="match status" value="1"/>
</dbReference>
<name>A0ABM3JKV4_BACDO</name>
<keyword evidence="3" id="KW-1185">Reference proteome</keyword>
<dbReference type="Proteomes" id="UP001652620">
    <property type="component" value="Chromosome 1"/>
</dbReference>
<comment type="similarity">
    <text evidence="1">Belongs to the helicase family.</text>
</comment>
<dbReference type="RefSeq" id="XP_049309863.1">
    <property type="nucleotide sequence ID" value="XM_049453906.1"/>
</dbReference>
<protein>
    <recommendedName>
        <fullName evidence="1">ATP-dependent DNA helicase</fullName>
        <ecNumber evidence="1">5.6.2.3</ecNumber>
    </recommendedName>
</protein>
<proteinExistence type="inferred from homology"/>
<accession>A0ABM3JKV4</accession>
<dbReference type="PANTHER" id="PTHR10492">
    <property type="match status" value="1"/>
</dbReference>
<keyword evidence="1" id="KW-0234">DNA repair</keyword>
<reference evidence="4" key="2">
    <citation type="submission" date="2025-08" db="UniProtKB">
        <authorList>
            <consortium name="RefSeq"/>
        </authorList>
    </citation>
    <scope>IDENTIFICATION</scope>
    <source>
        <tissue evidence="4">Adult</tissue>
    </source>
</reference>
<comment type="cofactor">
    <cofactor evidence="1">
        <name>Mg(2+)</name>
        <dbReference type="ChEBI" id="CHEBI:18420"/>
    </cofactor>
</comment>
<evidence type="ECO:0000256" key="1">
    <source>
        <dbReference type="RuleBase" id="RU363044"/>
    </source>
</evidence>
<keyword evidence="1" id="KW-0067">ATP-binding</keyword>
<keyword evidence="1" id="KW-0378">Hydrolase</keyword>
<evidence type="ECO:0000313" key="3">
    <source>
        <dbReference type="Proteomes" id="UP001652620"/>
    </source>
</evidence>